<dbReference type="Proteomes" id="UP000191663">
    <property type="component" value="Unassembled WGS sequence"/>
</dbReference>
<dbReference type="InterPro" id="IPR010428">
    <property type="entry name" value="Zincin_1"/>
</dbReference>
<name>A0A1V4QH46_UNCW3</name>
<sequence length="36" mass="4489">MSHNEEELKEWIRRVLIHEIGHYFGFKEEDLRRAGY</sequence>
<proteinExistence type="predicted"/>
<dbReference type="InterPro" id="IPR038555">
    <property type="entry name" value="Zincin_1_sf"/>
</dbReference>
<dbReference type="EMBL" id="MUKB01000047">
    <property type="protein sequence ID" value="OPX18046.1"/>
    <property type="molecule type" value="Genomic_DNA"/>
</dbReference>
<accession>A0A1V4QH46</accession>
<dbReference type="Gene3D" id="3.30.2010.20">
    <property type="match status" value="1"/>
</dbReference>
<dbReference type="Pfam" id="PF06262">
    <property type="entry name" value="Zincin_1"/>
    <property type="match status" value="1"/>
</dbReference>
<evidence type="ECO:0000313" key="1">
    <source>
        <dbReference type="EMBL" id="OPX18046.1"/>
    </source>
</evidence>
<protein>
    <recommendedName>
        <fullName evidence="3">Metallopeptidase family protein</fullName>
    </recommendedName>
</protein>
<dbReference type="SUPFAM" id="SSF55486">
    <property type="entry name" value="Metalloproteases ('zincins'), catalytic domain"/>
    <property type="match status" value="1"/>
</dbReference>
<evidence type="ECO:0008006" key="3">
    <source>
        <dbReference type="Google" id="ProtNLM"/>
    </source>
</evidence>
<dbReference type="AlphaFoldDB" id="A0A1V4QH46"/>
<organism evidence="1 2">
    <name type="scientific">candidate division WOR-3 bacterium 4484_100</name>
    <dbReference type="NCBI Taxonomy" id="1936077"/>
    <lineage>
        <taxon>Bacteria</taxon>
        <taxon>Bacteria division WOR-3</taxon>
    </lineage>
</organism>
<comment type="caution">
    <text evidence="1">The sequence shown here is derived from an EMBL/GenBank/DDBJ whole genome shotgun (WGS) entry which is preliminary data.</text>
</comment>
<evidence type="ECO:0000313" key="2">
    <source>
        <dbReference type="Proteomes" id="UP000191663"/>
    </source>
</evidence>
<reference evidence="2" key="1">
    <citation type="submission" date="2017-01" db="EMBL/GenBank/DDBJ databases">
        <title>Novel pathways for hydrocarbon cycling and metabolic interdependencies in hydrothermal sediment communities.</title>
        <authorList>
            <person name="Dombrowski N."/>
            <person name="Seitz K."/>
            <person name="Teske A."/>
            <person name="Baker B."/>
        </authorList>
    </citation>
    <scope>NUCLEOTIDE SEQUENCE [LARGE SCALE GENOMIC DNA]</scope>
</reference>
<gene>
    <name evidence="1" type="ORF">BXT86_03300</name>
</gene>